<dbReference type="Gene3D" id="1.25.40.10">
    <property type="entry name" value="Tetratricopeptide repeat domain"/>
    <property type="match status" value="1"/>
</dbReference>
<feature type="chain" id="PRO_5047510673" evidence="3">
    <location>
        <begin position="27"/>
        <end position="261"/>
    </location>
</feature>
<evidence type="ECO:0000256" key="2">
    <source>
        <dbReference type="SAM" id="Phobius"/>
    </source>
</evidence>
<feature type="repeat" description="TPR" evidence="1">
    <location>
        <begin position="66"/>
        <end position="99"/>
    </location>
</feature>
<feature type="transmembrane region" description="Helical" evidence="2">
    <location>
        <begin position="128"/>
        <end position="158"/>
    </location>
</feature>
<sequence>MTSKMKYNMIRRIIWLLLLVVSPLMALCNDAASALLKKGNDAYAKAKYAEAIATYQKLVDGGYQSAALYFNLGNAYYKTDEIPSALLYYEKARKLSPGDEDIHVNIQLANLKTTDKLDEAPEFFITKWWHAFILGLSLNTLAIISVLLIFAGSVTFILYRFTQSVGVKKAAFYSAILLVFLGVVFVFIAGRQADYFESHRQAIVFSGTVTIKSGPGRASKDLFILHDGTKVDILEHNNEWMKIRLSNGNEGWISATDVKEI</sequence>
<dbReference type="EMBL" id="CP139558">
    <property type="protein sequence ID" value="WPU93969.1"/>
    <property type="molecule type" value="Genomic_DNA"/>
</dbReference>
<evidence type="ECO:0000259" key="4">
    <source>
        <dbReference type="SMART" id="SM00287"/>
    </source>
</evidence>
<accession>A0ABZ0TM98</accession>
<name>A0ABZ0TM98_9SPHI</name>
<proteinExistence type="predicted"/>
<keyword evidence="6" id="KW-1185">Reference proteome</keyword>
<keyword evidence="1" id="KW-0802">TPR repeat</keyword>
<evidence type="ECO:0000313" key="6">
    <source>
        <dbReference type="Proteomes" id="UP001324380"/>
    </source>
</evidence>
<dbReference type="InterPro" id="IPR003646">
    <property type="entry name" value="SH3-like_bac-type"/>
</dbReference>
<organism evidence="5 6">
    <name type="scientific">Mucilaginibacter sabulilitoris</name>
    <dbReference type="NCBI Taxonomy" id="1173583"/>
    <lineage>
        <taxon>Bacteria</taxon>
        <taxon>Pseudomonadati</taxon>
        <taxon>Bacteroidota</taxon>
        <taxon>Sphingobacteriia</taxon>
        <taxon>Sphingobacteriales</taxon>
        <taxon>Sphingobacteriaceae</taxon>
        <taxon>Mucilaginibacter</taxon>
    </lineage>
</organism>
<dbReference type="InterPro" id="IPR011990">
    <property type="entry name" value="TPR-like_helical_dom_sf"/>
</dbReference>
<dbReference type="Pfam" id="PF08239">
    <property type="entry name" value="SH3_3"/>
    <property type="match status" value="1"/>
</dbReference>
<dbReference type="SUPFAM" id="SSF48452">
    <property type="entry name" value="TPR-like"/>
    <property type="match status" value="1"/>
</dbReference>
<evidence type="ECO:0000256" key="1">
    <source>
        <dbReference type="PROSITE-ProRule" id="PRU00339"/>
    </source>
</evidence>
<keyword evidence="2" id="KW-0472">Membrane</keyword>
<feature type="domain" description="SH3b" evidence="4">
    <location>
        <begin position="199"/>
        <end position="261"/>
    </location>
</feature>
<feature type="signal peptide" evidence="3">
    <location>
        <begin position="1"/>
        <end position="26"/>
    </location>
</feature>
<dbReference type="SMART" id="SM00287">
    <property type="entry name" value="SH3b"/>
    <property type="match status" value="1"/>
</dbReference>
<dbReference type="Gene3D" id="2.30.30.40">
    <property type="entry name" value="SH3 Domains"/>
    <property type="match status" value="1"/>
</dbReference>
<evidence type="ECO:0000313" key="5">
    <source>
        <dbReference type="EMBL" id="WPU93969.1"/>
    </source>
</evidence>
<dbReference type="Proteomes" id="UP001324380">
    <property type="component" value="Chromosome"/>
</dbReference>
<protein>
    <submittedName>
        <fullName evidence="5">Tetratricopeptide repeat protein</fullName>
    </submittedName>
</protein>
<dbReference type="InterPro" id="IPR019734">
    <property type="entry name" value="TPR_rpt"/>
</dbReference>
<reference evidence="5 6" key="1">
    <citation type="submission" date="2023-11" db="EMBL/GenBank/DDBJ databases">
        <title>Analysis of the Genomes of Mucilaginibacter gossypii cycad 4 and M. sabulilitoris SNA2: microbes with the potential for plant growth promotion.</title>
        <authorList>
            <person name="Hirsch A.M."/>
            <person name="Humm E."/>
            <person name="Rubbi M."/>
            <person name="Del Vecchio G."/>
            <person name="Ha S.M."/>
            <person name="Pellegrini M."/>
            <person name="Gunsalus R.P."/>
        </authorList>
    </citation>
    <scope>NUCLEOTIDE SEQUENCE [LARGE SCALE GENOMIC DNA]</scope>
    <source>
        <strain evidence="5 6">SNA2</strain>
    </source>
</reference>
<dbReference type="Pfam" id="PF13432">
    <property type="entry name" value="TPR_16"/>
    <property type="match status" value="1"/>
</dbReference>
<keyword evidence="3" id="KW-0732">Signal</keyword>
<dbReference type="PROSITE" id="PS50293">
    <property type="entry name" value="TPR_REGION"/>
    <property type="match status" value="1"/>
</dbReference>
<dbReference type="SMART" id="SM00028">
    <property type="entry name" value="TPR"/>
    <property type="match status" value="2"/>
</dbReference>
<feature type="transmembrane region" description="Helical" evidence="2">
    <location>
        <begin position="170"/>
        <end position="190"/>
    </location>
</feature>
<keyword evidence="2" id="KW-0812">Transmembrane</keyword>
<gene>
    <name evidence="5" type="ORF">SNE25_00325</name>
</gene>
<dbReference type="PROSITE" id="PS50005">
    <property type="entry name" value="TPR"/>
    <property type="match status" value="1"/>
</dbReference>
<keyword evidence="2" id="KW-1133">Transmembrane helix</keyword>
<evidence type="ECO:0000256" key="3">
    <source>
        <dbReference type="SAM" id="SignalP"/>
    </source>
</evidence>
<dbReference type="RefSeq" id="WP_321563097.1">
    <property type="nucleotide sequence ID" value="NZ_CP139558.1"/>
</dbReference>